<dbReference type="InterPro" id="IPR000008">
    <property type="entry name" value="C2_dom"/>
</dbReference>
<reference evidence="19" key="1">
    <citation type="submission" date="2024-06" db="UniProtKB">
        <authorList>
            <consortium name="RefSeq"/>
        </authorList>
    </citation>
    <scope>NUCLEOTIDE SEQUENCE [LARGE SCALE GENOMIC DNA]</scope>
</reference>
<dbReference type="GO" id="GO:0005789">
    <property type="term" value="C:endoplasmic reticulum membrane"/>
    <property type="evidence" value="ECO:0007669"/>
    <property type="project" value="UniProtKB-SubCell"/>
</dbReference>
<dbReference type="RefSeq" id="XP_022326072.1">
    <property type="nucleotide sequence ID" value="XM_022470364.1"/>
</dbReference>
<feature type="region of interest" description="Disordered" evidence="15">
    <location>
        <begin position="640"/>
        <end position="682"/>
    </location>
</feature>
<keyword evidence="7" id="KW-0479">Metal-binding</keyword>
<evidence type="ECO:0000259" key="18">
    <source>
        <dbReference type="PROSITE" id="PS51847"/>
    </source>
</evidence>
<dbReference type="InterPro" id="IPR037752">
    <property type="entry name" value="C2C_KIAA1228"/>
</dbReference>
<evidence type="ECO:0000256" key="1">
    <source>
        <dbReference type="ARBA" id="ARBA00004202"/>
    </source>
</evidence>
<keyword evidence="12" id="KW-0445">Lipid transport</keyword>
<dbReference type="CDD" id="cd04030">
    <property type="entry name" value="C2C_KIAA1228"/>
    <property type="match status" value="1"/>
</dbReference>
<dbReference type="PANTHER" id="PTHR45761">
    <property type="entry name" value="EXTENDED SYNAPTOTAGMIN-LIKE PROTEIN 2, ISOFORM C"/>
    <property type="match status" value="1"/>
</dbReference>
<dbReference type="FunFam" id="2.60.40.150:FF:000025">
    <property type="entry name" value="Extended synaptotagmin 2"/>
    <property type="match status" value="1"/>
</dbReference>
<keyword evidence="8" id="KW-0677">Repeat</keyword>
<evidence type="ECO:0000256" key="11">
    <source>
        <dbReference type="ARBA" id="ARBA00022989"/>
    </source>
</evidence>
<keyword evidence="11 16" id="KW-1133">Transmembrane helix</keyword>
<feature type="domain" description="C2" evidence="17">
    <location>
        <begin position="285"/>
        <end position="404"/>
    </location>
</feature>
<dbReference type="CDD" id="cd08391">
    <property type="entry name" value="C2A_C2C_Synaptotagmin_like"/>
    <property type="match status" value="1"/>
</dbReference>
<dbReference type="Proteomes" id="UP000694844">
    <property type="component" value="Chromosome 1"/>
</dbReference>
<evidence type="ECO:0000256" key="12">
    <source>
        <dbReference type="ARBA" id="ARBA00023055"/>
    </source>
</evidence>
<keyword evidence="14 16" id="KW-0472">Membrane</keyword>
<keyword evidence="13" id="KW-0446">Lipid-binding</keyword>
<dbReference type="OrthoDB" id="1029639at2759"/>
<evidence type="ECO:0000313" key="20">
    <source>
        <dbReference type="RefSeq" id="XP_022326072.1"/>
    </source>
</evidence>
<dbReference type="PROSITE" id="PS51847">
    <property type="entry name" value="SMP"/>
    <property type="match status" value="1"/>
</dbReference>
<keyword evidence="5" id="KW-1003">Cell membrane</keyword>
<feature type="transmembrane region" description="Helical" evidence="16">
    <location>
        <begin position="34"/>
        <end position="58"/>
    </location>
</feature>
<reference evidence="20" key="2">
    <citation type="submission" date="2025-08" db="UniProtKB">
        <authorList>
            <consortium name="RefSeq"/>
        </authorList>
    </citation>
    <scope>IDENTIFICATION</scope>
    <source>
        <tissue evidence="20">Whole sample</tissue>
    </source>
</reference>
<evidence type="ECO:0000256" key="10">
    <source>
        <dbReference type="ARBA" id="ARBA00022837"/>
    </source>
</evidence>
<dbReference type="SUPFAM" id="SSF49562">
    <property type="entry name" value="C2 domain (Calcium/lipid-binding domain, CaLB)"/>
    <property type="match status" value="3"/>
</dbReference>
<name>A0A8B8DD85_CRAVI</name>
<evidence type="ECO:0000256" key="8">
    <source>
        <dbReference type="ARBA" id="ARBA00022737"/>
    </source>
</evidence>
<dbReference type="InterPro" id="IPR051634">
    <property type="entry name" value="Extended_Synaptotagmin"/>
</dbReference>
<dbReference type="InterPro" id="IPR037733">
    <property type="entry name" value="Ext_Synaptotagmin_C2A"/>
</dbReference>
<evidence type="ECO:0000256" key="7">
    <source>
        <dbReference type="ARBA" id="ARBA00022723"/>
    </source>
</evidence>
<dbReference type="PROSITE" id="PS50004">
    <property type="entry name" value="C2"/>
    <property type="match status" value="3"/>
</dbReference>
<dbReference type="GeneID" id="111126007"/>
<dbReference type="InterPro" id="IPR035892">
    <property type="entry name" value="C2_domain_sf"/>
</dbReference>
<comment type="similarity">
    <text evidence="3">Belongs to the extended synaptotagmin family.</text>
</comment>
<comment type="subcellular location">
    <subcellularLocation>
        <location evidence="1">Cell membrane</location>
        <topology evidence="1">Peripheral membrane protein</topology>
    </subcellularLocation>
    <subcellularLocation>
        <location evidence="2">Endoplasmic reticulum membrane</location>
        <topology evidence="2">Multi-pass membrane protein</topology>
    </subcellularLocation>
</comment>
<dbReference type="GO" id="GO:0005509">
    <property type="term" value="F:calcium ion binding"/>
    <property type="evidence" value="ECO:0007669"/>
    <property type="project" value="TreeGrafter"/>
</dbReference>
<dbReference type="Pfam" id="PF17047">
    <property type="entry name" value="SMP_LBD"/>
    <property type="match status" value="1"/>
</dbReference>
<evidence type="ECO:0000256" key="13">
    <source>
        <dbReference type="ARBA" id="ARBA00023121"/>
    </source>
</evidence>
<dbReference type="PANTHER" id="PTHR45761:SF1">
    <property type="entry name" value="EXTENDED SYNAPTOTAGMIN-LIKE PROTEIN 2, ISOFORM C"/>
    <property type="match status" value="1"/>
</dbReference>
<evidence type="ECO:0000256" key="6">
    <source>
        <dbReference type="ARBA" id="ARBA00022692"/>
    </source>
</evidence>
<dbReference type="KEGG" id="cvn:111126007"/>
<evidence type="ECO:0000256" key="2">
    <source>
        <dbReference type="ARBA" id="ARBA00004477"/>
    </source>
</evidence>
<dbReference type="SMART" id="SM00239">
    <property type="entry name" value="C2"/>
    <property type="match status" value="3"/>
</dbReference>
<feature type="compositionally biased region" description="Polar residues" evidence="15">
    <location>
        <begin position="650"/>
        <end position="662"/>
    </location>
</feature>
<evidence type="ECO:0000313" key="19">
    <source>
        <dbReference type="Proteomes" id="UP000694844"/>
    </source>
</evidence>
<accession>A0A8B8DD85</accession>
<proteinExistence type="inferred from homology"/>
<dbReference type="GO" id="GO:0008429">
    <property type="term" value="F:phosphatidylethanolamine binding"/>
    <property type="evidence" value="ECO:0007669"/>
    <property type="project" value="TreeGrafter"/>
</dbReference>
<feature type="domain" description="C2" evidence="17">
    <location>
        <begin position="429"/>
        <end position="549"/>
    </location>
</feature>
<dbReference type="GO" id="GO:0031210">
    <property type="term" value="F:phosphatidylcholine binding"/>
    <property type="evidence" value="ECO:0007669"/>
    <property type="project" value="TreeGrafter"/>
</dbReference>
<dbReference type="InterPro" id="IPR039010">
    <property type="entry name" value="Synaptotagmin_SMP"/>
</dbReference>
<dbReference type="GO" id="GO:0061817">
    <property type="term" value="P:endoplasmic reticulum-plasma membrane tethering"/>
    <property type="evidence" value="ECO:0007669"/>
    <property type="project" value="InterPro"/>
</dbReference>
<sequence length="827" mass="92273">MSETPPKAQRKSAIEEAQLVNVVLRYFKLAGVAVGVWLSGYLNFSPSWLLVGLVLYVWKERQGKRKKLQIEIRQDTARDEQKAILARVEDLPSWVHFPEVERAEWFNKILDQIWPFIGDYVKDLLINSIQPKIQASHAHMASFVFTRIDLGDIPPRIGGVKVYTKNVRRDEIYMDLDIIYSSDCDLMVKLKGMNMGIKDLQVRGTMRVILKPLLSRMPLFGGLSVFFLNNPSIDFNLKGLADAFDLPGLRFVSKRDCLDREMVEDIIAEQIANIMVLPNRIAVPMIEELNLSLLKYPPPEGVLRIYMIEARNLVSADVAFVGKGKSDPYAVLKFGPEKFKTKVINNTVNPQWNEVFETIIDCKDAQVIDLEIRDEDPGSKDDKIGTAAIDISSSASQGTLDTWLPLENVKKGDVHLKLVWMYLANDPMVLEKTLKQVGASSELASCVLMVNLDSAKDLPGSKRMKKQIAEPSPFVVLSLGPKSFETEEKPNTDSPVWEKPFRFLVHNPHIQKLDIQIFDKKNPKESLGDLTIPLKSLLSAPDMTLDQDFALKNSGLDSKINMRLCLRILTPENNPAWRSEGAILNTNSSSVDPPAGPKKEGTSSPDAAKKPQPQTGPAKAANSGVDPTIKKVEVTQINAAKPEGQVIPPASNTSPSTVTSTEVRQRKTKSSPAPAESDARGAYGRGRIQLTFRYSSQRQKLVVVVHKCLNLLPCDSDNLADPYVKMYLLPDKSSSGKRKTAVIKNNLNPVFDETFEFSLKQEEIADRDLELTIRNDTSFFSSNVKVMGVVTIDLSKMDVSKAATDWFDLHPEDSDDAEKPISVESDV</sequence>
<evidence type="ECO:0000256" key="16">
    <source>
        <dbReference type="SAM" id="Phobius"/>
    </source>
</evidence>
<keyword evidence="10" id="KW-0106">Calcium</keyword>
<dbReference type="GO" id="GO:0006869">
    <property type="term" value="P:lipid transport"/>
    <property type="evidence" value="ECO:0007669"/>
    <property type="project" value="UniProtKB-KW"/>
</dbReference>
<dbReference type="GO" id="GO:0005886">
    <property type="term" value="C:plasma membrane"/>
    <property type="evidence" value="ECO:0007669"/>
    <property type="project" value="UniProtKB-SubCell"/>
</dbReference>
<dbReference type="GO" id="GO:0035091">
    <property type="term" value="F:phosphatidylinositol binding"/>
    <property type="evidence" value="ECO:0007669"/>
    <property type="project" value="TreeGrafter"/>
</dbReference>
<dbReference type="AlphaFoldDB" id="A0A8B8DD85"/>
<dbReference type="GO" id="GO:0005544">
    <property type="term" value="F:calcium-dependent phospholipid binding"/>
    <property type="evidence" value="ECO:0007669"/>
    <property type="project" value="TreeGrafter"/>
</dbReference>
<evidence type="ECO:0000256" key="5">
    <source>
        <dbReference type="ARBA" id="ARBA00022475"/>
    </source>
</evidence>
<dbReference type="CDD" id="cd04050">
    <property type="entry name" value="C2B_Synaptotagmin-like"/>
    <property type="match status" value="1"/>
</dbReference>
<feature type="region of interest" description="Disordered" evidence="15">
    <location>
        <begin position="584"/>
        <end position="628"/>
    </location>
</feature>
<dbReference type="FunFam" id="2.60.40.150:FF:000106">
    <property type="entry name" value="extended synaptotagmin-1 isoform X1"/>
    <property type="match status" value="1"/>
</dbReference>
<dbReference type="FunFam" id="2.60.40.150:FF:000093">
    <property type="entry name" value="Extended synaptotagmin 3"/>
    <property type="match status" value="1"/>
</dbReference>
<evidence type="ECO:0000256" key="3">
    <source>
        <dbReference type="ARBA" id="ARBA00005867"/>
    </source>
</evidence>
<evidence type="ECO:0000259" key="17">
    <source>
        <dbReference type="PROSITE" id="PS50004"/>
    </source>
</evidence>
<organism evidence="19 20">
    <name type="scientific">Crassostrea virginica</name>
    <name type="common">Eastern oyster</name>
    <dbReference type="NCBI Taxonomy" id="6565"/>
    <lineage>
        <taxon>Eukaryota</taxon>
        <taxon>Metazoa</taxon>
        <taxon>Spiralia</taxon>
        <taxon>Lophotrochozoa</taxon>
        <taxon>Mollusca</taxon>
        <taxon>Bivalvia</taxon>
        <taxon>Autobranchia</taxon>
        <taxon>Pteriomorphia</taxon>
        <taxon>Ostreida</taxon>
        <taxon>Ostreoidea</taxon>
        <taxon>Ostreidae</taxon>
        <taxon>Crassostrea</taxon>
    </lineage>
</organism>
<evidence type="ECO:0000256" key="15">
    <source>
        <dbReference type="SAM" id="MobiDB-lite"/>
    </source>
</evidence>
<dbReference type="InterPro" id="IPR037749">
    <property type="entry name" value="Ext_Synaptotagmin_C2B"/>
</dbReference>
<protein>
    <submittedName>
        <fullName evidence="20">Extended synaptotagmin-2-like isoform X1</fullName>
    </submittedName>
</protein>
<keyword evidence="6 16" id="KW-0812">Transmembrane</keyword>
<dbReference type="CDD" id="cd21670">
    <property type="entry name" value="SMP_ESyt"/>
    <property type="match status" value="1"/>
</dbReference>
<evidence type="ECO:0000256" key="9">
    <source>
        <dbReference type="ARBA" id="ARBA00022824"/>
    </source>
</evidence>
<evidence type="ECO:0000256" key="4">
    <source>
        <dbReference type="ARBA" id="ARBA00022448"/>
    </source>
</evidence>
<dbReference type="InterPro" id="IPR031468">
    <property type="entry name" value="SMP_LBD"/>
</dbReference>
<keyword evidence="19" id="KW-1185">Reference proteome</keyword>
<feature type="domain" description="C2" evidence="17">
    <location>
        <begin position="684"/>
        <end position="807"/>
    </location>
</feature>
<evidence type="ECO:0000256" key="14">
    <source>
        <dbReference type="ARBA" id="ARBA00023136"/>
    </source>
</evidence>
<keyword evidence="9" id="KW-0256">Endoplasmic reticulum</keyword>
<dbReference type="Pfam" id="PF00168">
    <property type="entry name" value="C2"/>
    <property type="match status" value="3"/>
</dbReference>
<feature type="domain" description="SMP-LTD" evidence="18">
    <location>
        <begin position="99"/>
        <end position="286"/>
    </location>
</feature>
<dbReference type="Gene3D" id="2.60.40.150">
    <property type="entry name" value="C2 domain"/>
    <property type="match status" value="3"/>
</dbReference>
<keyword evidence="4" id="KW-0813">Transport</keyword>
<gene>
    <name evidence="20" type="primary">LOC111126007</name>
</gene>